<feature type="region of interest" description="Disordered" evidence="1">
    <location>
        <begin position="38"/>
        <end position="73"/>
    </location>
</feature>
<name>A0A1I8A8B5_9BILA</name>
<dbReference type="Proteomes" id="UP000095287">
    <property type="component" value="Unplaced"/>
</dbReference>
<organism evidence="2 3">
    <name type="scientific">Steinernema glaseri</name>
    <dbReference type="NCBI Taxonomy" id="37863"/>
    <lineage>
        <taxon>Eukaryota</taxon>
        <taxon>Metazoa</taxon>
        <taxon>Ecdysozoa</taxon>
        <taxon>Nematoda</taxon>
        <taxon>Chromadorea</taxon>
        <taxon>Rhabditida</taxon>
        <taxon>Tylenchina</taxon>
        <taxon>Panagrolaimomorpha</taxon>
        <taxon>Strongyloidoidea</taxon>
        <taxon>Steinernematidae</taxon>
        <taxon>Steinernema</taxon>
    </lineage>
</organism>
<dbReference type="WBParaSite" id="L893_g33596.t1">
    <property type="protein sequence ID" value="L893_g33596.t1"/>
    <property type="gene ID" value="L893_g33596"/>
</dbReference>
<dbReference type="AlphaFoldDB" id="A0A1I8A8B5"/>
<keyword evidence="2" id="KW-1185">Reference proteome</keyword>
<evidence type="ECO:0000313" key="3">
    <source>
        <dbReference type="WBParaSite" id="L893_g33596.t1"/>
    </source>
</evidence>
<reference evidence="3" key="1">
    <citation type="submission" date="2016-11" db="UniProtKB">
        <authorList>
            <consortium name="WormBaseParasite"/>
        </authorList>
    </citation>
    <scope>IDENTIFICATION</scope>
</reference>
<accession>A0A1I8A8B5</accession>
<evidence type="ECO:0000256" key="1">
    <source>
        <dbReference type="SAM" id="MobiDB-lite"/>
    </source>
</evidence>
<feature type="compositionally biased region" description="Acidic residues" evidence="1">
    <location>
        <begin position="46"/>
        <end position="57"/>
    </location>
</feature>
<sequence length="73" mass="8484">MTLHAKEDEDGVEGVRVDLVKVVLDSLVEITTQKDAKADELSLLREEEEEEEEEDKLPEDPRQQLLTFEKQFQ</sequence>
<proteinExistence type="predicted"/>
<protein>
    <submittedName>
        <fullName evidence="3">Uncharacterized protein</fullName>
    </submittedName>
</protein>
<evidence type="ECO:0000313" key="2">
    <source>
        <dbReference type="Proteomes" id="UP000095287"/>
    </source>
</evidence>